<sequence>MEGVGDGDAMNGPGSKLIP</sequence>
<proteinExistence type="predicted"/>
<dbReference type="EMBL" id="LXQA010437509">
    <property type="protein sequence ID" value="MCI51799.1"/>
    <property type="molecule type" value="Genomic_DNA"/>
</dbReference>
<name>A0A392ST15_9FABA</name>
<dbReference type="AlphaFoldDB" id="A0A392ST15"/>
<evidence type="ECO:0000313" key="2">
    <source>
        <dbReference type="Proteomes" id="UP000265520"/>
    </source>
</evidence>
<feature type="non-terminal residue" evidence="1">
    <location>
        <position position="19"/>
    </location>
</feature>
<comment type="caution">
    <text evidence="1">The sequence shown here is derived from an EMBL/GenBank/DDBJ whole genome shotgun (WGS) entry which is preliminary data.</text>
</comment>
<evidence type="ECO:0000313" key="1">
    <source>
        <dbReference type="EMBL" id="MCI51799.1"/>
    </source>
</evidence>
<keyword evidence="2" id="KW-1185">Reference proteome</keyword>
<protein>
    <submittedName>
        <fullName evidence="1">Uncharacterized protein</fullName>
    </submittedName>
</protein>
<organism evidence="1 2">
    <name type="scientific">Trifolium medium</name>
    <dbReference type="NCBI Taxonomy" id="97028"/>
    <lineage>
        <taxon>Eukaryota</taxon>
        <taxon>Viridiplantae</taxon>
        <taxon>Streptophyta</taxon>
        <taxon>Embryophyta</taxon>
        <taxon>Tracheophyta</taxon>
        <taxon>Spermatophyta</taxon>
        <taxon>Magnoliopsida</taxon>
        <taxon>eudicotyledons</taxon>
        <taxon>Gunneridae</taxon>
        <taxon>Pentapetalae</taxon>
        <taxon>rosids</taxon>
        <taxon>fabids</taxon>
        <taxon>Fabales</taxon>
        <taxon>Fabaceae</taxon>
        <taxon>Papilionoideae</taxon>
        <taxon>50 kb inversion clade</taxon>
        <taxon>NPAAA clade</taxon>
        <taxon>Hologalegina</taxon>
        <taxon>IRL clade</taxon>
        <taxon>Trifolieae</taxon>
        <taxon>Trifolium</taxon>
    </lineage>
</organism>
<reference evidence="1 2" key="1">
    <citation type="journal article" date="2018" name="Front. Plant Sci.">
        <title>Red Clover (Trifolium pratense) and Zigzag Clover (T. medium) - A Picture of Genomic Similarities and Differences.</title>
        <authorList>
            <person name="Dluhosova J."/>
            <person name="Istvanek J."/>
            <person name="Nedelnik J."/>
            <person name="Repkova J."/>
        </authorList>
    </citation>
    <scope>NUCLEOTIDE SEQUENCE [LARGE SCALE GENOMIC DNA]</scope>
    <source>
        <strain evidence="2">cv. 10/8</strain>
        <tissue evidence="1">Leaf</tissue>
    </source>
</reference>
<accession>A0A392ST15</accession>
<dbReference type="Proteomes" id="UP000265520">
    <property type="component" value="Unassembled WGS sequence"/>
</dbReference>